<comment type="catalytic activity">
    <reaction evidence="1">
        <text>S-ubiquitinyl-[E2 ubiquitin-conjugating enzyme]-L-cysteine + [acceptor protein]-L-lysine = [E2 ubiquitin-conjugating enzyme]-L-cysteine + N(6)-ubiquitinyl-[acceptor protein]-L-lysine.</text>
        <dbReference type="EC" id="2.3.2.27"/>
    </reaction>
</comment>
<dbReference type="CDD" id="cd09633">
    <property type="entry name" value="Deltex_C"/>
    <property type="match status" value="1"/>
</dbReference>
<evidence type="ECO:0000313" key="14">
    <source>
        <dbReference type="Proteomes" id="UP000838412"/>
    </source>
</evidence>
<dbReference type="InterPro" id="IPR002589">
    <property type="entry name" value="Macro_dom"/>
</dbReference>
<protein>
    <recommendedName>
        <fullName evidence="4">RING-type E3 ubiquitin transferase</fullName>
        <ecNumber evidence="4">2.3.2.27</ecNumber>
    </recommendedName>
</protein>
<dbReference type="SUPFAM" id="SSF57850">
    <property type="entry name" value="RING/U-box"/>
    <property type="match status" value="1"/>
</dbReference>
<dbReference type="Pfam" id="PF01661">
    <property type="entry name" value="Macro"/>
    <property type="match status" value="1"/>
</dbReference>
<dbReference type="OrthoDB" id="527344at2759"/>
<reference evidence="13" key="1">
    <citation type="submission" date="2022-01" db="EMBL/GenBank/DDBJ databases">
        <authorList>
            <person name="Braso-Vives M."/>
        </authorList>
    </citation>
    <scope>NUCLEOTIDE SEQUENCE</scope>
</reference>
<dbReference type="Pfam" id="PF13923">
    <property type="entry name" value="zf-C3HC4_2"/>
    <property type="match status" value="1"/>
</dbReference>
<feature type="compositionally biased region" description="Polar residues" evidence="10">
    <location>
        <begin position="880"/>
        <end position="895"/>
    </location>
</feature>
<sequence length="1355" mass="150805">MDLEDKSLFVGRQKGGDSHDYTPIYTVVTAVLSPDMVDKLPPRRREFLQKLQTDTGVSINLHRGGGTYEVEGSLAQLQQVHDILSELVSNQESPQARLKQTNIPNGLPTEGVRDASGTRPIVAREVPDKPATNGTPNSKVSPSGKPRGEKVERHRSRNSEDDDGFEIIGEAEQEEARGHHHQPAVRPKVRHQRPMAAQFDNHDSSEKGSGANAKSVHERHDEDGSDLSSDDEDVMALDQDTFNYLYHAYQDKLQEIRRQYRVKFRSKSNETDMLKFKVIPKDPTTSLDQLNTAKDAFIALYQSVFPNLVQEVMELAYDPALAQQVKTAIDKTRKDHPDVYVQVENNNHRFAFIGEQVQVIEAKSQFRQLSGVMSGLVRQVGRHHTLGGHIIVPTNLQDEIREEVTRNLGDKVPEGYPYAEEIELQERKTAGASEPVGNRGVRFKQQSDRYVFRTKEGITVSMYQGDLTQEKVTAIVNAANGYLAHAAGIAAAIQEQAGPSLEEECRKYISKHGPLYETQVMHSSAGNLPCHYVIHAVGPKWRDYSNKTECASALRVTFLNCLDYANEKLHATTIAVPAISTGIFGVPNEVCAKAVYDAVRDFSKSQSQLGSLGEVRLVNAELDMVHVLRQVFEISMSQEEEEEEECESPSSGSAFIRISKTTEEVLAATSPRAARRGQDVGEVEEEDTEVAQITEMAPEEGEEGEPEVEPLEDIQMIAGKPKLLHSISDPQGYGASGVRKRKQDKSDIIFTSITSDRPTKDPDPTLDQESAPPSSDDQIAAAEVPGTDEDDPDKRPVQFTTKPPPEEGVMSEKEKVIKDLLDNFDKLTDTERGLLDQLLTETDPRSGQSHGVHKPRVRSRSLDRPPKQPPGSGDKEASRTRSPLRSQKAGNMTSSQHERSTRDRGKPKDNCLLCNTTEQLRTVPFCKVGHKYCLQCKVKYYSRLRTCPHKDCHEPVTPDFRNARKSASNDTENIQFTSTTQASADPTKGPSAERIHFPSDVDHNPPSQEPTYGTLYPLHESSFPSEQPTNTQSTAGSSSSTKSTSDRRRRSSDSTLRRDFEPEEQSRSGYVPESKIHHRSTHTADPLSFSPRRRVSDSGASSTDPESTSSPRVRSTYSFGERASRQHSQSKRKQRGLIVKSLAEDIDDVGLDSGHSQQGRDSDTHKGRDSENCSICMSTFMNPKTLPSCGHVFCTPCIDRAMQIKPVCPICGEVYGTTWGSQPEGTMEWKVDPHLPLPGYERHGTIVVMYDFPDGIQTSNHPNPGRRYYGCHRRAYLPNTAEGQEVCRLLHKAFQAKLLFTVGQSVTTGMDNCVIWNDIHHKTNTHGGPTNHGYPDPDYLRRVKDELAVKGITTL</sequence>
<feature type="compositionally biased region" description="Basic and acidic residues" evidence="10">
    <location>
        <begin position="1051"/>
        <end position="1066"/>
    </location>
</feature>
<feature type="compositionally biased region" description="Acidic residues" evidence="10">
    <location>
        <begin position="223"/>
        <end position="232"/>
    </location>
</feature>
<feature type="compositionally biased region" description="Acidic residues" evidence="10">
    <location>
        <begin position="697"/>
        <end position="708"/>
    </location>
</feature>
<feature type="region of interest" description="Disordered" evidence="10">
    <location>
        <begin position="951"/>
        <end position="1137"/>
    </location>
</feature>
<dbReference type="Proteomes" id="UP000838412">
    <property type="component" value="Chromosome 3"/>
</dbReference>
<feature type="compositionally biased region" description="Basic residues" evidence="10">
    <location>
        <begin position="178"/>
        <end position="193"/>
    </location>
</feature>
<keyword evidence="8" id="KW-0862">Zinc</keyword>
<gene>
    <name evidence="13" type="primary">DTX3L</name>
    <name evidence="13" type="ORF">BLAG_LOCUS16009</name>
</gene>
<dbReference type="EMBL" id="OV696688">
    <property type="protein sequence ID" value="CAH1258444.1"/>
    <property type="molecule type" value="Genomic_DNA"/>
</dbReference>
<dbReference type="Pfam" id="PF18102">
    <property type="entry name" value="DTC"/>
    <property type="match status" value="1"/>
</dbReference>
<dbReference type="PROSITE" id="PS51154">
    <property type="entry name" value="MACRO"/>
    <property type="match status" value="1"/>
</dbReference>
<dbReference type="PROSITE" id="PS00518">
    <property type="entry name" value="ZF_RING_1"/>
    <property type="match status" value="1"/>
</dbReference>
<evidence type="ECO:0000256" key="6">
    <source>
        <dbReference type="ARBA" id="ARBA00022723"/>
    </source>
</evidence>
<dbReference type="Gene3D" id="3.30.390.130">
    <property type="match status" value="1"/>
</dbReference>
<dbReference type="GO" id="GO:0007219">
    <property type="term" value="P:Notch signaling pathway"/>
    <property type="evidence" value="ECO:0007669"/>
    <property type="project" value="InterPro"/>
</dbReference>
<dbReference type="InterPro" id="IPR048409">
    <property type="entry name" value="DTX3L_KH-like"/>
</dbReference>
<feature type="compositionally biased region" description="Polar residues" evidence="10">
    <location>
        <begin position="767"/>
        <end position="777"/>
    </location>
</feature>
<dbReference type="InterPro" id="IPR001841">
    <property type="entry name" value="Znf_RING"/>
</dbReference>
<evidence type="ECO:0000256" key="2">
    <source>
        <dbReference type="ARBA" id="ARBA00004906"/>
    </source>
</evidence>
<proteinExistence type="inferred from homology"/>
<feature type="compositionally biased region" description="Polar residues" evidence="10">
    <location>
        <begin position="965"/>
        <end position="984"/>
    </location>
</feature>
<dbReference type="InterPro" id="IPR039396">
    <property type="entry name" value="Deltex_C"/>
</dbReference>
<dbReference type="PANTHER" id="PTHR12622">
    <property type="entry name" value="DELTEX-RELATED"/>
    <property type="match status" value="1"/>
</dbReference>
<feature type="compositionally biased region" description="Low complexity" evidence="10">
    <location>
        <begin position="1029"/>
        <end position="1043"/>
    </location>
</feature>
<keyword evidence="7 9" id="KW-0863">Zinc-finger</keyword>
<accession>A0A8J9ZMY1</accession>
<feature type="compositionally biased region" description="Basic and acidic residues" evidence="10">
    <location>
        <begin position="991"/>
        <end position="1003"/>
    </location>
</feature>
<evidence type="ECO:0000256" key="1">
    <source>
        <dbReference type="ARBA" id="ARBA00000900"/>
    </source>
</evidence>
<dbReference type="Gene3D" id="3.40.220.10">
    <property type="entry name" value="Leucine Aminopeptidase, subunit E, domain 1"/>
    <property type="match status" value="1"/>
</dbReference>
<dbReference type="InterPro" id="IPR039398">
    <property type="entry name" value="Deltex_fam"/>
</dbReference>
<feature type="domain" description="Macro" evidence="12">
    <location>
        <begin position="447"/>
        <end position="636"/>
    </location>
</feature>
<organism evidence="13 14">
    <name type="scientific">Branchiostoma lanceolatum</name>
    <name type="common">Common lancelet</name>
    <name type="synonym">Amphioxus lanceolatum</name>
    <dbReference type="NCBI Taxonomy" id="7740"/>
    <lineage>
        <taxon>Eukaryota</taxon>
        <taxon>Metazoa</taxon>
        <taxon>Chordata</taxon>
        <taxon>Cephalochordata</taxon>
        <taxon>Leptocardii</taxon>
        <taxon>Amphioxiformes</taxon>
        <taxon>Branchiostomatidae</taxon>
        <taxon>Branchiostoma</taxon>
    </lineage>
</organism>
<dbReference type="SUPFAM" id="SSF52949">
    <property type="entry name" value="Macro domain-like"/>
    <property type="match status" value="1"/>
</dbReference>
<evidence type="ECO:0000259" key="12">
    <source>
        <dbReference type="PROSITE" id="PS51154"/>
    </source>
</evidence>
<evidence type="ECO:0000256" key="8">
    <source>
        <dbReference type="ARBA" id="ARBA00022833"/>
    </source>
</evidence>
<dbReference type="InterPro" id="IPR043472">
    <property type="entry name" value="Macro_dom-like"/>
</dbReference>
<dbReference type="Gene3D" id="3.30.40.10">
    <property type="entry name" value="Zinc/RING finger domain, C3HC4 (zinc finger)"/>
    <property type="match status" value="1"/>
</dbReference>
<dbReference type="InterPro" id="IPR017907">
    <property type="entry name" value="Znf_RING_CS"/>
</dbReference>
<feature type="region of interest" description="Disordered" evidence="10">
    <location>
        <begin position="723"/>
        <end position="814"/>
    </location>
</feature>
<dbReference type="GO" id="GO:0008270">
    <property type="term" value="F:zinc ion binding"/>
    <property type="evidence" value="ECO:0007669"/>
    <property type="project" value="UniProtKB-KW"/>
</dbReference>
<keyword evidence="6" id="KW-0479">Metal-binding</keyword>
<evidence type="ECO:0000256" key="5">
    <source>
        <dbReference type="ARBA" id="ARBA00022679"/>
    </source>
</evidence>
<feature type="region of interest" description="Disordered" evidence="10">
    <location>
        <begin position="835"/>
        <end position="910"/>
    </location>
</feature>
<evidence type="ECO:0000259" key="11">
    <source>
        <dbReference type="PROSITE" id="PS50089"/>
    </source>
</evidence>
<dbReference type="CDD" id="cd02907">
    <property type="entry name" value="Macro_Af1521_BAL-like"/>
    <property type="match status" value="1"/>
</dbReference>
<feature type="domain" description="RING-type" evidence="11">
    <location>
        <begin position="1173"/>
        <end position="1211"/>
    </location>
</feature>
<dbReference type="InterPro" id="IPR039399">
    <property type="entry name" value="Deltex_C_sf"/>
</dbReference>
<feature type="compositionally biased region" description="Polar residues" evidence="10">
    <location>
        <begin position="91"/>
        <end position="104"/>
    </location>
</feature>
<evidence type="ECO:0000256" key="4">
    <source>
        <dbReference type="ARBA" id="ARBA00012483"/>
    </source>
</evidence>
<evidence type="ECO:0000313" key="13">
    <source>
        <dbReference type="EMBL" id="CAH1258444.1"/>
    </source>
</evidence>
<feature type="region of interest" description="Disordered" evidence="10">
    <location>
        <begin position="91"/>
        <end position="232"/>
    </location>
</feature>
<feature type="compositionally biased region" description="Polar residues" evidence="10">
    <location>
        <begin position="132"/>
        <end position="141"/>
    </location>
</feature>
<comment type="pathway">
    <text evidence="2">Protein modification; protein ubiquitination.</text>
</comment>
<comment type="similarity">
    <text evidence="3">Belongs to the Deltex family.</text>
</comment>
<evidence type="ECO:0000256" key="10">
    <source>
        <dbReference type="SAM" id="MobiDB-lite"/>
    </source>
</evidence>
<dbReference type="PROSITE" id="PS50089">
    <property type="entry name" value="ZF_RING_2"/>
    <property type="match status" value="1"/>
</dbReference>
<feature type="compositionally biased region" description="Basic and acidic residues" evidence="10">
    <location>
        <begin position="896"/>
        <end position="909"/>
    </location>
</feature>
<dbReference type="CDD" id="cd16506">
    <property type="entry name" value="RING-HC_DTX3-like"/>
    <property type="match status" value="1"/>
</dbReference>
<dbReference type="GO" id="GO:0061630">
    <property type="term" value="F:ubiquitin protein ligase activity"/>
    <property type="evidence" value="ECO:0007669"/>
    <property type="project" value="UniProtKB-EC"/>
</dbReference>
<feature type="region of interest" description="Disordered" evidence="10">
    <location>
        <begin position="1149"/>
        <end position="1169"/>
    </location>
</feature>
<evidence type="ECO:0000256" key="9">
    <source>
        <dbReference type="PROSITE-ProRule" id="PRU00175"/>
    </source>
</evidence>
<dbReference type="SMART" id="SM00506">
    <property type="entry name" value="A1pp"/>
    <property type="match status" value="1"/>
</dbReference>
<evidence type="ECO:0000256" key="7">
    <source>
        <dbReference type="ARBA" id="ARBA00022771"/>
    </source>
</evidence>
<dbReference type="SMART" id="SM00184">
    <property type="entry name" value="RING"/>
    <property type="match status" value="2"/>
</dbReference>
<feature type="compositionally biased region" description="Acidic residues" evidence="10">
    <location>
        <begin position="160"/>
        <end position="173"/>
    </location>
</feature>
<keyword evidence="5" id="KW-0808">Transferase</keyword>
<evidence type="ECO:0000256" key="3">
    <source>
        <dbReference type="ARBA" id="ARBA00009413"/>
    </source>
</evidence>
<name>A0A8J9ZMY1_BRALA</name>
<dbReference type="InterPro" id="IPR013083">
    <property type="entry name" value="Znf_RING/FYVE/PHD"/>
</dbReference>
<dbReference type="EC" id="2.3.2.27" evidence="4"/>
<feature type="compositionally biased region" description="Polar residues" evidence="10">
    <location>
        <begin position="1098"/>
        <end position="1118"/>
    </location>
</feature>
<feature type="compositionally biased region" description="Basic and acidic residues" evidence="10">
    <location>
        <begin position="1158"/>
        <end position="1169"/>
    </location>
</feature>
<keyword evidence="14" id="KW-1185">Reference proteome</keyword>
<feature type="region of interest" description="Disordered" evidence="10">
    <location>
        <begin position="669"/>
        <end position="708"/>
    </location>
</feature>
<dbReference type="GO" id="GO:0016567">
    <property type="term" value="P:protein ubiquitination"/>
    <property type="evidence" value="ECO:0007669"/>
    <property type="project" value="InterPro"/>
</dbReference>
<dbReference type="Pfam" id="PF21718">
    <property type="entry name" value="KH_DTX3L"/>
    <property type="match status" value="1"/>
</dbReference>